<dbReference type="EMBL" id="ASPP01016521">
    <property type="protein sequence ID" value="ETO17481.1"/>
    <property type="molecule type" value="Genomic_DNA"/>
</dbReference>
<feature type="region of interest" description="Disordered" evidence="1">
    <location>
        <begin position="1"/>
        <end position="25"/>
    </location>
</feature>
<dbReference type="AlphaFoldDB" id="X6MV16"/>
<feature type="region of interest" description="Disordered" evidence="1">
    <location>
        <begin position="60"/>
        <end position="84"/>
    </location>
</feature>
<protein>
    <submittedName>
        <fullName evidence="2">Uncharacterized protein</fullName>
    </submittedName>
</protein>
<keyword evidence="3" id="KW-1185">Reference proteome</keyword>
<organism evidence="2 3">
    <name type="scientific">Reticulomyxa filosa</name>
    <dbReference type="NCBI Taxonomy" id="46433"/>
    <lineage>
        <taxon>Eukaryota</taxon>
        <taxon>Sar</taxon>
        <taxon>Rhizaria</taxon>
        <taxon>Retaria</taxon>
        <taxon>Foraminifera</taxon>
        <taxon>Monothalamids</taxon>
        <taxon>Reticulomyxidae</taxon>
        <taxon>Reticulomyxa</taxon>
    </lineage>
</organism>
<sequence length="84" mass="9751">MKTNNNKKKASQTHDNQPEKKNSRYGTNVALYNKTFFAFLNSCCQIIKGPPFLILLSFKGEQNKQTKDKKKKKKKSKQNKQTNN</sequence>
<name>X6MV16_RETFI</name>
<dbReference type="Proteomes" id="UP000023152">
    <property type="component" value="Unassembled WGS sequence"/>
</dbReference>
<reference evidence="2 3" key="1">
    <citation type="journal article" date="2013" name="Curr. Biol.">
        <title>The Genome of the Foraminiferan Reticulomyxa filosa.</title>
        <authorList>
            <person name="Glockner G."/>
            <person name="Hulsmann N."/>
            <person name="Schleicher M."/>
            <person name="Noegel A.A."/>
            <person name="Eichinger L."/>
            <person name="Gallinger C."/>
            <person name="Pawlowski J."/>
            <person name="Sierra R."/>
            <person name="Euteneuer U."/>
            <person name="Pillet L."/>
            <person name="Moustafa A."/>
            <person name="Platzer M."/>
            <person name="Groth M."/>
            <person name="Szafranski K."/>
            <person name="Schliwa M."/>
        </authorList>
    </citation>
    <scope>NUCLEOTIDE SEQUENCE [LARGE SCALE GENOMIC DNA]</scope>
</reference>
<evidence type="ECO:0000256" key="1">
    <source>
        <dbReference type="SAM" id="MobiDB-lite"/>
    </source>
</evidence>
<evidence type="ECO:0000313" key="2">
    <source>
        <dbReference type="EMBL" id="ETO17481.1"/>
    </source>
</evidence>
<proteinExistence type="predicted"/>
<accession>X6MV16</accession>
<evidence type="ECO:0000313" key="3">
    <source>
        <dbReference type="Proteomes" id="UP000023152"/>
    </source>
</evidence>
<gene>
    <name evidence="2" type="ORF">RFI_19838</name>
</gene>
<feature type="compositionally biased region" description="Basic residues" evidence="1">
    <location>
        <begin position="67"/>
        <end position="78"/>
    </location>
</feature>
<feature type="compositionally biased region" description="Basic residues" evidence="1">
    <location>
        <begin position="1"/>
        <end position="11"/>
    </location>
</feature>
<comment type="caution">
    <text evidence="2">The sequence shown here is derived from an EMBL/GenBank/DDBJ whole genome shotgun (WGS) entry which is preliminary data.</text>
</comment>